<dbReference type="GO" id="GO:0046872">
    <property type="term" value="F:metal ion binding"/>
    <property type="evidence" value="ECO:0007669"/>
    <property type="project" value="UniProtKB-KW"/>
</dbReference>
<dbReference type="GO" id="GO:0048665">
    <property type="term" value="P:neuron fate specification"/>
    <property type="evidence" value="ECO:0007669"/>
    <property type="project" value="InterPro"/>
</dbReference>
<evidence type="ECO:0000256" key="14">
    <source>
        <dbReference type="ARBA" id="ARBA00041167"/>
    </source>
</evidence>
<evidence type="ECO:0000259" key="19">
    <source>
        <dbReference type="PROSITE" id="PS50071"/>
    </source>
</evidence>
<dbReference type="InterPro" id="IPR017970">
    <property type="entry name" value="Homeobox_CS"/>
</dbReference>
<dbReference type="PROSITE" id="PS00027">
    <property type="entry name" value="HOMEOBOX_1"/>
    <property type="match status" value="1"/>
</dbReference>
<dbReference type="GO" id="GO:0007409">
    <property type="term" value="P:axonogenesis"/>
    <property type="evidence" value="ECO:0007669"/>
    <property type="project" value="TreeGrafter"/>
</dbReference>
<dbReference type="Proteomes" id="UP001501920">
    <property type="component" value="Chromosome 18"/>
</dbReference>
<organism evidence="20 21">
    <name type="scientific">Pygocentrus nattereri</name>
    <name type="common">Red-bellied piranha</name>
    <dbReference type="NCBI Taxonomy" id="42514"/>
    <lineage>
        <taxon>Eukaryota</taxon>
        <taxon>Metazoa</taxon>
        <taxon>Chordata</taxon>
        <taxon>Craniata</taxon>
        <taxon>Vertebrata</taxon>
        <taxon>Euteleostomi</taxon>
        <taxon>Actinopterygii</taxon>
        <taxon>Neopterygii</taxon>
        <taxon>Teleostei</taxon>
        <taxon>Ostariophysi</taxon>
        <taxon>Characiformes</taxon>
        <taxon>Characoidei</taxon>
        <taxon>Pygocentrus</taxon>
    </lineage>
</organism>
<dbReference type="FunFam" id="2.10.110.10:FF:000034">
    <property type="entry name" value="Insulin gene enhancer protein ISL"/>
    <property type="match status" value="1"/>
</dbReference>
<feature type="domain" description="Homeobox" evidence="19">
    <location>
        <begin position="150"/>
        <end position="210"/>
    </location>
</feature>
<evidence type="ECO:0000256" key="7">
    <source>
        <dbReference type="ARBA" id="ARBA00023015"/>
    </source>
</evidence>
<dbReference type="InterPro" id="IPR047244">
    <property type="entry name" value="ISL1/2-like_LIM1"/>
</dbReference>
<evidence type="ECO:0000256" key="5">
    <source>
        <dbReference type="ARBA" id="ARBA00022782"/>
    </source>
</evidence>
<evidence type="ECO:0000256" key="12">
    <source>
        <dbReference type="ARBA" id="ARBA00023163"/>
    </source>
</evidence>
<evidence type="ECO:0000256" key="4">
    <source>
        <dbReference type="ARBA" id="ARBA00022737"/>
    </source>
</evidence>
<reference evidence="20" key="2">
    <citation type="submission" date="2025-08" db="UniProtKB">
        <authorList>
            <consortium name="Ensembl"/>
        </authorList>
    </citation>
    <scope>IDENTIFICATION</scope>
</reference>
<comment type="subcellular location">
    <subcellularLocation>
        <location evidence="1 15 17">Nucleus</location>
    </subcellularLocation>
</comment>
<evidence type="ECO:0000313" key="20">
    <source>
        <dbReference type="Ensembl" id="ENSPNAP00000002189.2"/>
    </source>
</evidence>
<dbReference type="PANTHER" id="PTHR24204:SF4">
    <property type="entry name" value="INSULIN GENE ENHANCER PROTEIN ISL-1"/>
    <property type="match status" value="1"/>
</dbReference>
<dbReference type="SMART" id="SM00389">
    <property type="entry name" value="HOX"/>
    <property type="match status" value="1"/>
</dbReference>
<dbReference type="Pfam" id="PF00046">
    <property type="entry name" value="Homeodomain"/>
    <property type="match status" value="1"/>
</dbReference>
<dbReference type="OMA" id="RTRANIY"/>
<proteinExistence type="predicted"/>
<name>A0A3B4BUM1_PYGNA</name>
<dbReference type="STRING" id="42514.ENSPNAP00000002189"/>
<dbReference type="GO" id="GO:0072359">
    <property type="term" value="P:circulatory system development"/>
    <property type="evidence" value="ECO:0007669"/>
    <property type="project" value="UniProtKB-ARBA"/>
</dbReference>
<keyword evidence="6 16" id="KW-0862">Zinc</keyword>
<keyword evidence="7" id="KW-0805">Transcription regulation</keyword>
<evidence type="ECO:0000256" key="6">
    <source>
        <dbReference type="ARBA" id="ARBA00022833"/>
    </source>
</evidence>
<keyword evidence="9 15" id="KW-0238">DNA-binding</keyword>
<accession>A0A3B4BUM1</accession>
<keyword evidence="10 15" id="KW-0371">Homeobox</keyword>
<evidence type="ECO:0000256" key="15">
    <source>
        <dbReference type="PROSITE-ProRule" id="PRU00108"/>
    </source>
</evidence>
<dbReference type="GO" id="GO:0005634">
    <property type="term" value="C:nucleus"/>
    <property type="evidence" value="ECO:0007669"/>
    <property type="project" value="UniProtKB-SubCell"/>
</dbReference>
<dbReference type="InterPro" id="IPR009057">
    <property type="entry name" value="Homeodomain-like_sf"/>
</dbReference>
<evidence type="ECO:0000256" key="1">
    <source>
        <dbReference type="ARBA" id="ARBA00004123"/>
    </source>
</evidence>
<dbReference type="Pfam" id="PF00412">
    <property type="entry name" value="LIM"/>
    <property type="match status" value="2"/>
</dbReference>
<evidence type="ECO:0000256" key="3">
    <source>
        <dbReference type="ARBA" id="ARBA00022723"/>
    </source>
</evidence>
<dbReference type="Ensembl" id="ENSPNAT00000010856.2">
    <property type="protein sequence ID" value="ENSPNAP00000002189.2"/>
    <property type="gene ID" value="ENSPNAG00000001137.2"/>
</dbReference>
<feature type="domain" description="LIM zinc-binding" evidence="18">
    <location>
        <begin position="70"/>
        <end position="131"/>
    </location>
</feature>
<feature type="domain" description="LIM zinc-binding" evidence="18">
    <location>
        <begin position="7"/>
        <end position="69"/>
    </location>
</feature>
<evidence type="ECO:0000256" key="8">
    <source>
        <dbReference type="ARBA" id="ARBA00023038"/>
    </source>
</evidence>
<dbReference type="InterPro" id="IPR001356">
    <property type="entry name" value="HD"/>
</dbReference>
<dbReference type="CDD" id="cd09366">
    <property type="entry name" value="LIM1_Isl"/>
    <property type="match status" value="1"/>
</dbReference>
<sequence length="316" mass="35745">HTGCLVSLCVGCGHQILDRFILRVSPDLEWHAACLKCSECEQHLDESCTCFIKDGKTLCKKDYSRLYASKCPKCLRAFSSHDYVIRTHGGIYHVQCFRCMGCDRQLVPGDRFTLRDGNPQCAAHPQHCRGLLCPLTPAQHTLTHHHHRSDRVTRVRTVLSKAQLHTLRSCYSVNPRPDAMLKEQLVEMTGLSPRVIRVWFQNKRCKDKKKSTAARQIQHQPLQQVVKTHLLFAASPDSLDRDILMTPLDFQSLEPSWKLLTNFSLHSDSDHDHVPDQYLVKTMTSCSSAGSEIVPISIDLPNTPRSITSSPAEAKK</sequence>
<protein>
    <recommendedName>
        <fullName evidence="14">Insulin gene enhancer protein ISL-1</fullName>
    </recommendedName>
</protein>
<dbReference type="GO" id="GO:0045944">
    <property type="term" value="P:positive regulation of transcription by RNA polymerase II"/>
    <property type="evidence" value="ECO:0007669"/>
    <property type="project" value="InterPro"/>
</dbReference>
<dbReference type="PANTHER" id="PTHR24204">
    <property type="entry name" value="INSULIN GENE ENHANCER PROTEIN"/>
    <property type="match status" value="1"/>
</dbReference>
<keyword evidence="5" id="KW-0221">Differentiation</keyword>
<evidence type="ECO:0000256" key="17">
    <source>
        <dbReference type="RuleBase" id="RU000682"/>
    </source>
</evidence>
<evidence type="ECO:0000313" key="21">
    <source>
        <dbReference type="Proteomes" id="UP001501920"/>
    </source>
</evidence>
<dbReference type="GeneTree" id="ENSGT00940000153731"/>
<keyword evidence="2" id="KW-0217">Developmental protein</keyword>
<dbReference type="PROSITE" id="PS50071">
    <property type="entry name" value="HOMEOBOX_2"/>
    <property type="match status" value="1"/>
</dbReference>
<feature type="DNA-binding region" description="Homeobox" evidence="15">
    <location>
        <begin position="152"/>
        <end position="211"/>
    </location>
</feature>
<keyword evidence="3 16" id="KW-0479">Metal-binding</keyword>
<dbReference type="CDD" id="cd00086">
    <property type="entry name" value="homeodomain"/>
    <property type="match status" value="1"/>
</dbReference>
<dbReference type="AlphaFoldDB" id="A0A3B4BUM1"/>
<keyword evidence="8 16" id="KW-0440">LIM domain</keyword>
<dbReference type="InterPro" id="IPR047169">
    <property type="entry name" value="ISL1/2-like"/>
</dbReference>
<reference evidence="20 21" key="1">
    <citation type="submission" date="2020-10" db="EMBL/GenBank/DDBJ databases">
        <title>Pygocentrus nattereri (red-bellied piranha) genome, fPygNat1, primary haplotype.</title>
        <authorList>
            <person name="Myers G."/>
            <person name="Meyer A."/>
            <person name="Karagic N."/>
            <person name="Pippel M."/>
            <person name="Winkler S."/>
            <person name="Tracey A."/>
            <person name="Wood J."/>
            <person name="Formenti G."/>
            <person name="Howe K."/>
            <person name="Fedrigo O."/>
            <person name="Jarvis E.D."/>
        </authorList>
    </citation>
    <scope>NUCLEOTIDE SEQUENCE [LARGE SCALE GENOMIC DNA]</scope>
</reference>
<evidence type="ECO:0000259" key="18">
    <source>
        <dbReference type="PROSITE" id="PS50023"/>
    </source>
</evidence>
<keyword evidence="12" id="KW-0804">Transcription</keyword>
<keyword evidence="11" id="KW-0010">Activator</keyword>
<dbReference type="PROSITE" id="PS50023">
    <property type="entry name" value="LIM_DOMAIN_2"/>
    <property type="match status" value="2"/>
</dbReference>
<dbReference type="InterPro" id="IPR001781">
    <property type="entry name" value="Znf_LIM"/>
</dbReference>
<evidence type="ECO:0000256" key="11">
    <source>
        <dbReference type="ARBA" id="ARBA00023159"/>
    </source>
</evidence>
<evidence type="ECO:0000256" key="13">
    <source>
        <dbReference type="ARBA" id="ARBA00023242"/>
    </source>
</evidence>
<dbReference type="GO" id="GO:0000981">
    <property type="term" value="F:DNA-binding transcription factor activity, RNA polymerase II-specific"/>
    <property type="evidence" value="ECO:0007669"/>
    <property type="project" value="InterPro"/>
</dbReference>
<dbReference type="GO" id="GO:0031017">
    <property type="term" value="P:exocrine pancreas development"/>
    <property type="evidence" value="ECO:0007669"/>
    <property type="project" value="UniProtKB-ARBA"/>
</dbReference>
<keyword evidence="21" id="KW-1185">Reference proteome</keyword>
<dbReference type="Gene3D" id="2.10.110.10">
    <property type="entry name" value="Cysteine Rich Protein"/>
    <property type="match status" value="2"/>
</dbReference>
<evidence type="ECO:0000256" key="16">
    <source>
        <dbReference type="PROSITE-ProRule" id="PRU00125"/>
    </source>
</evidence>
<dbReference type="GO" id="GO:0000987">
    <property type="term" value="F:cis-regulatory region sequence-specific DNA binding"/>
    <property type="evidence" value="ECO:0007669"/>
    <property type="project" value="TreeGrafter"/>
</dbReference>
<keyword evidence="13 15" id="KW-0539">Nucleus</keyword>
<evidence type="ECO:0000256" key="9">
    <source>
        <dbReference type="ARBA" id="ARBA00023125"/>
    </source>
</evidence>
<dbReference type="Gene3D" id="1.10.10.60">
    <property type="entry name" value="Homeodomain-like"/>
    <property type="match status" value="1"/>
</dbReference>
<dbReference type="SUPFAM" id="SSF46689">
    <property type="entry name" value="Homeodomain-like"/>
    <property type="match status" value="1"/>
</dbReference>
<dbReference type="PROSITE" id="PS00478">
    <property type="entry name" value="LIM_DOMAIN_1"/>
    <property type="match status" value="2"/>
</dbReference>
<reference evidence="20" key="3">
    <citation type="submission" date="2025-09" db="UniProtKB">
        <authorList>
            <consortium name="Ensembl"/>
        </authorList>
    </citation>
    <scope>IDENTIFICATION</scope>
</reference>
<evidence type="ECO:0000256" key="2">
    <source>
        <dbReference type="ARBA" id="ARBA00022473"/>
    </source>
</evidence>
<evidence type="ECO:0000256" key="10">
    <source>
        <dbReference type="ARBA" id="ARBA00023155"/>
    </source>
</evidence>
<dbReference type="SUPFAM" id="SSF57716">
    <property type="entry name" value="Glucocorticoid receptor-like (DNA-binding domain)"/>
    <property type="match status" value="2"/>
</dbReference>
<dbReference type="FunFam" id="1.10.10.60:FF:000041">
    <property type="entry name" value="insulin gene enhancer protein ISL-1"/>
    <property type="match status" value="1"/>
</dbReference>
<dbReference type="SMART" id="SM00132">
    <property type="entry name" value="LIM"/>
    <property type="match status" value="2"/>
</dbReference>
<keyword evidence="4" id="KW-0677">Repeat</keyword>